<evidence type="ECO:0000256" key="3">
    <source>
        <dbReference type="ARBA" id="ARBA00022741"/>
    </source>
</evidence>
<sequence length="372" mass="41650">MVAGVAAHGSATVPTPPRWEARRSHSSRDESSTRGRRRKRVQEKKEKKATGQHHNPKPQLVIQQRDLRDGDFQRLEVLGEGSYSVVLAARHLPSGLTVALKELSRRRLRSLNLETQLQWEINLHRTLRHPNIVRLLSYYITSTSVVLVLELCPNGTLQQKLQSMPERRFNEARASCYIGQVALGLAYLHEHGIVHRDLKPENILLDAQGVARLGDFGWSKALTTTAAVTVVESDGIEASGGGRQPGINTDDDDGEDCEEWDDGRRRPTVCGTLDYLSPELLGGTPYSYSADMWSLGALLVELLCGKPPFYRTSQRETLSAIRDEIPQLGDDGAISPLARDLALQLLQKDPNKRPTVTEVLQHPWLRRSRDRD</sequence>
<evidence type="ECO:0000256" key="1">
    <source>
        <dbReference type="ARBA" id="ARBA00022527"/>
    </source>
</evidence>
<dbReference type="Pfam" id="PF00069">
    <property type="entry name" value="Pkinase"/>
    <property type="match status" value="2"/>
</dbReference>
<feature type="cross-link" description="Glycyl lysine isopeptide (Lys-Gly) (interchain with G-Cter in SUMO2)" evidence="8">
    <location>
        <position position="199"/>
    </location>
</feature>
<keyword evidence="5 7" id="KW-0067">ATP-binding</keyword>
<feature type="domain" description="Protein kinase" evidence="13">
    <location>
        <begin position="72"/>
        <end position="365"/>
    </location>
</feature>
<dbReference type="InterPro" id="IPR008271">
    <property type="entry name" value="Ser/Thr_kinase_AS"/>
</dbReference>
<dbReference type="PROSITE" id="PS50011">
    <property type="entry name" value="PROTEIN_KINASE_DOM"/>
    <property type="match status" value="1"/>
</dbReference>
<evidence type="ECO:0000256" key="8">
    <source>
        <dbReference type="PIRSR" id="PIRSR630616-3"/>
    </source>
</evidence>
<accession>G0UKB6</accession>
<dbReference type="InterPro" id="IPR030616">
    <property type="entry name" value="Aur-like"/>
</dbReference>
<dbReference type="Gene3D" id="1.10.510.10">
    <property type="entry name" value="Transferase(Phosphotransferase) domain 1"/>
    <property type="match status" value="1"/>
</dbReference>
<name>G0UKB6_TRYCI</name>
<feature type="region of interest" description="Disordered" evidence="12">
    <location>
        <begin position="1"/>
        <end position="65"/>
    </location>
</feature>
<keyword evidence="3 7" id="KW-0547">Nucleotide-binding</keyword>
<dbReference type="PIRSF" id="PIRSF000654">
    <property type="entry name" value="Integrin-linked_kinase"/>
    <property type="match status" value="1"/>
</dbReference>
<feature type="region of interest" description="Disordered" evidence="12">
    <location>
        <begin position="237"/>
        <end position="263"/>
    </location>
</feature>
<feature type="binding site" evidence="7 9">
    <location>
        <position position="101"/>
    </location>
    <ligand>
        <name>ATP</name>
        <dbReference type="ChEBI" id="CHEBI:30616"/>
    </ligand>
</feature>
<dbReference type="InterPro" id="IPR017441">
    <property type="entry name" value="Protein_kinase_ATP_BS"/>
</dbReference>
<dbReference type="GO" id="GO:0005524">
    <property type="term" value="F:ATP binding"/>
    <property type="evidence" value="ECO:0007669"/>
    <property type="project" value="UniProtKB-UniRule"/>
</dbReference>
<dbReference type="CDD" id="cd14007">
    <property type="entry name" value="STKc_Aurora"/>
    <property type="match status" value="1"/>
</dbReference>
<keyword evidence="2 11" id="KW-0808">Transferase</keyword>
<evidence type="ECO:0000256" key="9">
    <source>
        <dbReference type="PROSITE-ProRule" id="PRU10141"/>
    </source>
</evidence>
<comment type="similarity">
    <text evidence="11">Belongs to the protein kinase superfamily. Ser/Thr protein kinase family. Aurora subfamily.</text>
</comment>
<keyword evidence="1 10" id="KW-0723">Serine/threonine-protein kinase</keyword>
<evidence type="ECO:0000256" key="11">
    <source>
        <dbReference type="RuleBase" id="RU367134"/>
    </source>
</evidence>
<dbReference type="SMART" id="SM00220">
    <property type="entry name" value="S_TKc"/>
    <property type="match status" value="1"/>
</dbReference>
<dbReference type="EMBL" id="HE575316">
    <property type="protein sequence ID" value="CCC89821.1"/>
    <property type="molecule type" value="Genomic_DNA"/>
</dbReference>
<gene>
    <name evidence="14" type="ORF">TCIL3000_3_2540</name>
</gene>
<evidence type="ECO:0000256" key="6">
    <source>
        <dbReference type="PIRSR" id="PIRSR630616-1"/>
    </source>
</evidence>
<evidence type="ECO:0000256" key="4">
    <source>
        <dbReference type="ARBA" id="ARBA00022777"/>
    </source>
</evidence>
<proteinExistence type="inferred from homology"/>
<keyword evidence="4 11" id="KW-0418">Kinase</keyword>
<dbReference type="PANTHER" id="PTHR24350">
    <property type="entry name" value="SERINE/THREONINE-PROTEIN KINASE IAL-RELATED"/>
    <property type="match status" value="1"/>
</dbReference>
<feature type="binding site" evidence="7">
    <location>
        <begin position="201"/>
        <end position="202"/>
    </location>
    <ligand>
        <name>ATP</name>
        <dbReference type="ChEBI" id="CHEBI:30616"/>
    </ligand>
</feature>
<reference evidence="14" key="1">
    <citation type="journal article" date="2012" name="Proc. Natl. Acad. Sci. U.S.A.">
        <title>Antigenic diversity is generated by distinct evolutionary mechanisms in African trypanosome species.</title>
        <authorList>
            <person name="Jackson A.P."/>
            <person name="Berry A."/>
            <person name="Aslett M."/>
            <person name="Allison H.C."/>
            <person name="Burton P."/>
            <person name="Vavrova-Anderson J."/>
            <person name="Brown R."/>
            <person name="Browne H."/>
            <person name="Corton N."/>
            <person name="Hauser H."/>
            <person name="Gamble J."/>
            <person name="Gilderthorp R."/>
            <person name="Marcello L."/>
            <person name="McQuillan J."/>
            <person name="Otto T.D."/>
            <person name="Quail M.A."/>
            <person name="Sanders M.J."/>
            <person name="van Tonder A."/>
            <person name="Ginger M.L."/>
            <person name="Field M.C."/>
            <person name="Barry J.D."/>
            <person name="Hertz-Fowler C."/>
            <person name="Berriman M."/>
        </authorList>
    </citation>
    <scope>NUCLEOTIDE SEQUENCE</scope>
    <source>
        <strain evidence="14">IL3000</strain>
    </source>
</reference>
<feature type="binding site" evidence="7">
    <location>
        <position position="215"/>
    </location>
    <ligand>
        <name>ATP</name>
        <dbReference type="ChEBI" id="CHEBI:30616"/>
    </ligand>
</feature>
<dbReference type="EC" id="2.7.11.1" evidence="11"/>
<dbReference type="PROSITE" id="PS00108">
    <property type="entry name" value="PROTEIN_KINASE_ST"/>
    <property type="match status" value="1"/>
</dbReference>
<dbReference type="VEuPathDB" id="TriTrypDB:TcIL3000_3_2540"/>
<comment type="catalytic activity">
    <reaction evidence="11">
        <text>L-seryl-[protein] + ATP = O-phospho-L-seryl-[protein] + ADP + H(+)</text>
        <dbReference type="Rhea" id="RHEA:17989"/>
        <dbReference type="Rhea" id="RHEA-COMP:9863"/>
        <dbReference type="Rhea" id="RHEA-COMP:11604"/>
        <dbReference type="ChEBI" id="CHEBI:15378"/>
        <dbReference type="ChEBI" id="CHEBI:29999"/>
        <dbReference type="ChEBI" id="CHEBI:30616"/>
        <dbReference type="ChEBI" id="CHEBI:83421"/>
        <dbReference type="ChEBI" id="CHEBI:456216"/>
        <dbReference type="EC" id="2.7.11.1"/>
    </reaction>
</comment>
<evidence type="ECO:0000256" key="12">
    <source>
        <dbReference type="SAM" id="MobiDB-lite"/>
    </source>
</evidence>
<dbReference type="Gene3D" id="3.30.200.20">
    <property type="entry name" value="Phosphorylase Kinase, domain 1"/>
    <property type="match status" value="1"/>
</dbReference>
<evidence type="ECO:0000256" key="2">
    <source>
        <dbReference type="ARBA" id="ARBA00022679"/>
    </source>
</evidence>
<evidence type="ECO:0000256" key="10">
    <source>
        <dbReference type="RuleBase" id="RU000304"/>
    </source>
</evidence>
<dbReference type="InterPro" id="IPR011009">
    <property type="entry name" value="Kinase-like_dom_sf"/>
</dbReference>
<feature type="compositionally biased region" description="Acidic residues" evidence="12">
    <location>
        <begin position="249"/>
        <end position="261"/>
    </location>
</feature>
<feature type="compositionally biased region" description="Basic and acidic residues" evidence="12">
    <location>
        <begin position="19"/>
        <end position="33"/>
    </location>
</feature>
<dbReference type="SUPFAM" id="SSF56112">
    <property type="entry name" value="Protein kinase-like (PK-like)"/>
    <property type="match status" value="1"/>
</dbReference>
<evidence type="ECO:0000256" key="5">
    <source>
        <dbReference type="ARBA" id="ARBA00022840"/>
    </source>
</evidence>
<evidence type="ECO:0000313" key="14">
    <source>
        <dbReference type="EMBL" id="CCC89821.1"/>
    </source>
</evidence>
<organism evidence="14">
    <name type="scientific">Trypanosoma congolense (strain IL3000)</name>
    <dbReference type="NCBI Taxonomy" id="1068625"/>
    <lineage>
        <taxon>Eukaryota</taxon>
        <taxon>Discoba</taxon>
        <taxon>Euglenozoa</taxon>
        <taxon>Kinetoplastea</taxon>
        <taxon>Metakinetoplastina</taxon>
        <taxon>Trypanosomatida</taxon>
        <taxon>Trypanosomatidae</taxon>
        <taxon>Trypanosoma</taxon>
        <taxon>Nannomonas</taxon>
    </lineage>
</organism>
<evidence type="ECO:0000259" key="13">
    <source>
        <dbReference type="PROSITE" id="PS50011"/>
    </source>
</evidence>
<protein>
    <recommendedName>
        <fullName evidence="11">Aurora kinase</fullName>
        <ecNumber evidence="11">2.7.11.1</ecNumber>
    </recommendedName>
</protein>
<feature type="active site" description="Proton acceptor" evidence="6">
    <location>
        <position position="197"/>
    </location>
</feature>
<dbReference type="FunFam" id="3.30.200.20:FF:000042">
    <property type="entry name" value="Aurora kinase A"/>
    <property type="match status" value="1"/>
</dbReference>
<dbReference type="GO" id="GO:0004674">
    <property type="term" value="F:protein serine/threonine kinase activity"/>
    <property type="evidence" value="ECO:0007669"/>
    <property type="project" value="UniProtKB-KW"/>
</dbReference>
<dbReference type="PROSITE" id="PS00107">
    <property type="entry name" value="PROTEIN_KINASE_ATP"/>
    <property type="match status" value="1"/>
</dbReference>
<evidence type="ECO:0000256" key="7">
    <source>
        <dbReference type="PIRSR" id="PIRSR630616-2"/>
    </source>
</evidence>
<dbReference type="AlphaFoldDB" id="G0UKB6"/>
<dbReference type="InterPro" id="IPR000719">
    <property type="entry name" value="Prot_kinase_dom"/>
</dbReference>
<comment type="catalytic activity">
    <reaction evidence="11">
        <text>L-threonyl-[protein] + ATP = O-phospho-L-threonyl-[protein] + ADP + H(+)</text>
        <dbReference type="Rhea" id="RHEA:46608"/>
        <dbReference type="Rhea" id="RHEA-COMP:11060"/>
        <dbReference type="Rhea" id="RHEA-COMP:11605"/>
        <dbReference type="ChEBI" id="CHEBI:15378"/>
        <dbReference type="ChEBI" id="CHEBI:30013"/>
        <dbReference type="ChEBI" id="CHEBI:30616"/>
        <dbReference type="ChEBI" id="CHEBI:61977"/>
        <dbReference type="ChEBI" id="CHEBI:456216"/>
        <dbReference type="EC" id="2.7.11.1"/>
    </reaction>
</comment>